<comment type="similarity">
    <text evidence="2 4">Belongs to the cytochrome P450 family.</text>
</comment>
<comment type="caution">
    <text evidence="5">The sequence shown here is derived from an EMBL/GenBank/DDBJ whole genome shotgun (WGS) entry which is preliminary data.</text>
</comment>
<dbReference type="InterPro" id="IPR001128">
    <property type="entry name" value="Cyt_P450"/>
</dbReference>
<dbReference type="GO" id="GO:0004497">
    <property type="term" value="F:monooxygenase activity"/>
    <property type="evidence" value="ECO:0007669"/>
    <property type="project" value="UniProtKB-KW"/>
</dbReference>
<keyword evidence="4" id="KW-0503">Monooxygenase</keyword>
<dbReference type="InterPro" id="IPR050121">
    <property type="entry name" value="Cytochrome_P450_monoxygenase"/>
</dbReference>
<dbReference type="InterPro" id="IPR002401">
    <property type="entry name" value="Cyt_P450_E_grp-I"/>
</dbReference>
<dbReference type="Gene3D" id="1.10.630.10">
    <property type="entry name" value="Cytochrome P450"/>
    <property type="match status" value="1"/>
</dbReference>
<dbReference type="InterPro" id="IPR017972">
    <property type="entry name" value="Cyt_P450_CS"/>
</dbReference>
<evidence type="ECO:0000256" key="1">
    <source>
        <dbReference type="ARBA" id="ARBA00001971"/>
    </source>
</evidence>
<dbReference type="AlphaFoldDB" id="A0A848LML3"/>
<keyword evidence="4" id="KW-0560">Oxidoreductase</keyword>
<dbReference type="GO" id="GO:0020037">
    <property type="term" value="F:heme binding"/>
    <property type="evidence" value="ECO:0007669"/>
    <property type="project" value="InterPro"/>
</dbReference>
<comment type="cofactor">
    <cofactor evidence="1 3">
        <name>heme</name>
        <dbReference type="ChEBI" id="CHEBI:30413"/>
    </cofactor>
</comment>
<dbReference type="Proteomes" id="UP000518300">
    <property type="component" value="Unassembled WGS sequence"/>
</dbReference>
<dbReference type="Pfam" id="PF00067">
    <property type="entry name" value="p450"/>
    <property type="match status" value="1"/>
</dbReference>
<dbReference type="RefSeq" id="WP_169348333.1">
    <property type="nucleotide sequence ID" value="NZ_JABBJJ010000167.1"/>
</dbReference>
<evidence type="ECO:0000313" key="6">
    <source>
        <dbReference type="Proteomes" id="UP000518300"/>
    </source>
</evidence>
<gene>
    <name evidence="5" type="ORF">HG543_30040</name>
</gene>
<sequence length="447" mass="49946">MQTVSPLPPRVELPAVQQSLQWRARPYELLRSCRERLGEAFTLDLGSHGTYAMFSHPEALRDIFTADPAVLHAGEGNVVLKPLLGAHSLLLLEEKPHQRERRMLGPAFHSRRIEQYGALVREATLTALQDWRPGQTVVIQDVMQRVSLRVILTAVFGLEGGARAEELSTRIQAFLNDSKFNLGNLGQLRGDGLQSEAWAAFQRSLERIDTLLLEEVRHRRAVRDFERGDILGMLLSATYEDGAPLEDAVLRDELMTLVVTGYETTATAIAWAMHWLHAYPATLARLREELRGLGAEPAPAALAGSAAPWLKAVCQETLRLHPIIPVVARRTQATFRVRDFEIPPGVTVAACIYLAHHRPETFAAPDAFRPERFLERAYSPFEYLPFGGGVRRCIGMALALYEMKVVLGLVLSRFELSPVDAQVRPQRRAVTLAPSGGLRMRVERLHT</sequence>
<keyword evidence="3 4" id="KW-0349">Heme</keyword>
<dbReference type="PANTHER" id="PTHR24305:SF166">
    <property type="entry name" value="CYTOCHROME P450 12A4, MITOCHONDRIAL-RELATED"/>
    <property type="match status" value="1"/>
</dbReference>
<evidence type="ECO:0000256" key="2">
    <source>
        <dbReference type="ARBA" id="ARBA00010617"/>
    </source>
</evidence>
<dbReference type="PANTHER" id="PTHR24305">
    <property type="entry name" value="CYTOCHROME P450"/>
    <property type="match status" value="1"/>
</dbReference>
<dbReference type="PROSITE" id="PS00086">
    <property type="entry name" value="CYTOCHROME_P450"/>
    <property type="match status" value="1"/>
</dbReference>
<evidence type="ECO:0000313" key="5">
    <source>
        <dbReference type="EMBL" id="NMO19075.1"/>
    </source>
</evidence>
<dbReference type="InterPro" id="IPR036396">
    <property type="entry name" value="Cyt_P450_sf"/>
</dbReference>
<keyword evidence="3 4" id="KW-0408">Iron</keyword>
<keyword evidence="6" id="KW-1185">Reference proteome</keyword>
<accession>A0A848LML3</accession>
<evidence type="ECO:0000256" key="4">
    <source>
        <dbReference type="RuleBase" id="RU000461"/>
    </source>
</evidence>
<name>A0A848LML3_9BACT</name>
<dbReference type="GO" id="GO:0005506">
    <property type="term" value="F:iron ion binding"/>
    <property type="evidence" value="ECO:0007669"/>
    <property type="project" value="InterPro"/>
</dbReference>
<dbReference type="PRINTS" id="PR00385">
    <property type="entry name" value="P450"/>
</dbReference>
<organism evidence="5 6">
    <name type="scientific">Pyxidicoccus fallax</name>
    <dbReference type="NCBI Taxonomy" id="394095"/>
    <lineage>
        <taxon>Bacteria</taxon>
        <taxon>Pseudomonadati</taxon>
        <taxon>Myxococcota</taxon>
        <taxon>Myxococcia</taxon>
        <taxon>Myxococcales</taxon>
        <taxon>Cystobacterineae</taxon>
        <taxon>Myxococcaceae</taxon>
        <taxon>Pyxidicoccus</taxon>
    </lineage>
</organism>
<evidence type="ECO:0000256" key="3">
    <source>
        <dbReference type="PIRSR" id="PIRSR602401-1"/>
    </source>
</evidence>
<protein>
    <submittedName>
        <fullName evidence="5">Cytochrome P450</fullName>
    </submittedName>
</protein>
<proteinExistence type="inferred from homology"/>
<dbReference type="GO" id="GO:0016705">
    <property type="term" value="F:oxidoreductase activity, acting on paired donors, with incorporation or reduction of molecular oxygen"/>
    <property type="evidence" value="ECO:0007669"/>
    <property type="project" value="InterPro"/>
</dbReference>
<dbReference type="SUPFAM" id="SSF48264">
    <property type="entry name" value="Cytochrome P450"/>
    <property type="match status" value="1"/>
</dbReference>
<dbReference type="PRINTS" id="PR00463">
    <property type="entry name" value="EP450I"/>
</dbReference>
<feature type="binding site" description="axial binding residue" evidence="3">
    <location>
        <position position="393"/>
    </location>
    <ligand>
        <name>heme</name>
        <dbReference type="ChEBI" id="CHEBI:30413"/>
    </ligand>
    <ligandPart>
        <name>Fe</name>
        <dbReference type="ChEBI" id="CHEBI:18248"/>
    </ligandPart>
</feature>
<reference evidence="5 6" key="1">
    <citation type="submission" date="2020-04" db="EMBL/GenBank/DDBJ databases">
        <title>Draft genome of Pyxidicoccus fallax type strain.</title>
        <authorList>
            <person name="Whitworth D.E."/>
        </authorList>
    </citation>
    <scope>NUCLEOTIDE SEQUENCE [LARGE SCALE GENOMIC DNA]</scope>
    <source>
        <strain evidence="5 6">DSM 14698</strain>
    </source>
</reference>
<dbReference type="EMBL" id="JABBJJ010000167">
    <property type="protein sequence ID" value="NMO19075.1"/>
    <property type="molecule type" value="Genomic_DNA"/>
</dbReference>
<dbReference type="CDD" id="cd11053">
    <property type="entry name" value="CYP110-like"/>
    <property type="match status" value="1"/>
</dbReference>
<keyword evidence="3 4" id="KW-0479">Metal-binding</keyword>